<evidence type="ECO:0000256" key="6">
    <source>
        <dbReference type="ARBA" id="ARBA00022692"/>
    </source>
</evidence>
<accession>A0A6J4PD64</accession>
<proteinExistence type="predicted"/>
<keyword evidence="6" id="KW-0812">Transmembrane</keyword>
<gene>
    <name evidence="10" type="ORF">AVDCRST_MAG35-1201</name>
</gene>
<reference evidence="10" key="1">
    <citation type="submission" date="2020-02" db="EMBL/GenBank/DDBJ databases">
        <authorList>
            <person name="Meier V. D."/>
        </authorList>
    </citation>
    <scope>NUCLEOTIDE SEQUENCE</scope>
    <source>
        <strain evidence="10">AVDCRST_MAG35</strain>
    </source>
</reference>
<keyword evidence="8" id="KW-0472">Membrane</keyword>
<dbReference type="SUPFAM" id="SSF53448">
    <property type="entry name" value="Nucleotide-diphospho-sugar transferases"/>
    <property type="match status" value="1"/>
</dbReference>
<dbReference type="PANTHER" id="PTHR43179">
    <property type="entry name" value="RHAMNOSYLTRANSFERASE WBBL"/>
    <property type="match status" value="1"/>
</dbReference>
<dbReference type="InterPro" id="IPR001173">
    <property type="entry name" value="Glyco_trans_2-like"/>
</dbReference>
<protein>
    <submittedName>
        <fullName evidence="10">Glycosyl transferase, family 2</fullName>
    </submittedName>
</protein>
<comment type="subcellular location">
    <subcellularLocation>
        <location evidence="1">Membrane</location>
        <topology evidence="1">Multi-pass membrane protein</topology>
    </subcellularLocation>
</comment>
<keyword evidence="4" id="KW-0328">Glycosyltransferase</keyword>
<dbReference type="AlphaFoldDB" id="A0A6J4PD64"/>
<evidence type="ECO:0000256" key="8">
    <source>
        <dbReference type="ARBA" id="ARBA00023136"/>
    </source>
</evidence>
<evidence type="ECO:0000256" key="2">
    <source>
        <dbReference type="ARBA" id="ARBA00004760"/>
    </source>
</evidence>
<dbReference type="PANTHER" id="PTHR43179:SF7">
    <property type="entry name" value="RHAMNOSYLTRANSFERASE WBBL"/>
    <property type="match status" value="1"/>
</dbReference>
<feature type="domain" description="Glycosyltransferase 2-like" evidence="9">
    <location>
        <begin position="25"/>
        <end position="110"/>
    </location>
</feature>
<dbReference type="InterPro" id="IPR025993">
    <property type="entry name" value="Ceramide_glucosylTrfase"/>
</dbReference>
<evidence type="ECO:0000259" key="9">
    <source>
        <dbReference type="Pfam" id="PF00535"/>
    </source>
</evidence>
<dbReference type="Pfam" id="PF00535">
    <property type="entry name" value="Glycos_transf_2"/>
    <property type="match status" value="1"/>
</dbReference>
<keyword evidence="7" id="KW-1133">Transmembrane helix</keyword>
<evidence type="ECO:0000256" key="3">
    <source>
        <dbReference type="ARBA" id="ARBA00004991"/>
    </source>
</evidence>
<keyword evidence="5 10" id="KW-0808">Transferase</keyword>
<evidence type="ECO:0000256" key="7">
    <source>
        <dbReference type="ARBA" id="ARBA00022989"/>
    </source>
</evidence>
<sequence>MDGSGPVRDVELVVVAYRSRPQVEEMLGGLPEDLPVVVVDNSDGSDGLREVVEARPRGRYLPGGGVGFARAANLGAGSSTADFLVFVNPDTRPTAADLAALVEDVATDPGLAASAATSVGPDGAPRIGVGGWEFSAVRAAVFGAGLHKRLLPRAGLFARPAAGEVIDVDWVSGAVMAVRRETFERLGRFDEGFYVYCEDVAYGRSAREHGLRSRLRTDVLVHGSSGGSGAPSLEMMRLRGASLTRYARQHRSPVHAAVISACVAGGYALRTVEQLLRRDVRRAREHWAYAVGAVTARASVAGRVVTSR</sequence>
<evidence type="ECO:0000313" key="10">
    <source>
        <dbReference type="EMBL" id="CAA9406732.1"/>
    </source>
</evidence>
<dbReference type="GO" id="GO:0016740">
    <property type="term" value="F:transferase activity"/>
    <property type="evidence" value="ECO:0007669"/>
    <property type="project" value="UniProtKB-KW"/>
</dbReference>
<evidence type="ECO:0000256" key="1">
    <source>
        <dbReference type="ARBA" id="ARBA00004141"/>
    </source>
</evidence>
<evidence type="ECO:0000256" key="5">
    <source>
        <dbReference type="ARBA" id="ARBA00022679"/>
    </source>
</evidence>
<evidence type="ECO:0000256" key="4">
    <source>
        <dbReference type="ARBA" id="ARBA00022676"/>
    </source>
</evidence>
<dbReference type="Gene3D" id="3.90.550.10">
    <property type="entry name" value="Spore Coat Polysaccharide Biosynthesis Protein SpsA, Chain A"/>
    <property type="match status" value="1"/>
</dbReference>
<dbReference type="InterPro" id="IPR029044">
    <property type="entry name" value="Nucleotide-diphossugar_trans"/>
</dbReference>
<comment type="pathway">
    <text evidence="3">Sphingolipid metabolism.</text>
</comment>
<dbReference type="Pfam" id="PF13506">
    <property type="entry name" value="Glyco_transf_21"/>
    <property type="match status" value="1"/>
</dbReference>
<name>A0A6J4PD64_9ACTN</name>
<dbReference type="EMBL" id="CADCUY010000249">
    <property type="protein sequence ID" value="CAA9406732.1"/>
    <property type="molecule type" value="Genomic_DNA"/>
</dbReference>
<organism evidence="10">
    <name type="scientific">uncultured Quadrisphaera sp</name>
    <dbReference type="NCBI Taxonomy" id="904978"/>
    <lineage>
        <taxon>Bacteria</taxon>
        <taxon>Bacillati</taxon>
        <taxon>Actinomycetota</taxon>
        <taxon>Actinomycetes</taxon>
        <taxon>Kineosporiales</taxon>
        <taxon>Kineosporiaceae</taxon>
        <taxon>Quadrisphaera</taxon>
        <taxon>environmental samples</taxon>
    </lineage>
</organism>
<comment type="pathway">
    <text evidence="2">Lipid metabolism; sphingolipid metabolism.</text>
</comment>